<comment type="caution">
    <text evidence="5">The sequence shown here is derived from an EMBL/GenBank/DDBJ whole genome shotgun (WGS) entry which is preliminary data.</text>
</comment>
<dbReference type="GO" id="GO:0045892">
    <property type="term" value="P:negative regulation of DNA-templated transcription"/>
    <property type="evidence" value="ECO:0007669"/>
    <property type="project" value="InterPro"/>
</dbReference>
<dbReference type="Pfam" id="PF03965">
    <property type="entry name" value="Penicillinase_R"/>
    <property type="match status" value="1"/>
</dbReference>
<dbReference type="Proteomes" id="UP000432015">
    <property type="component" value="Unassembled WGS sequence"/>
</dbReference>
<name>A0A7K1KTI4_9ACTN</name>
<evidence type="ECO:0000256" key="2">
    <source>
        <dbReference type="ARBA" id="ARBA00023015"/>
    </source>
</evidence>
<dbReference type="EMBL" id="WOFH01000001">
    <property type="protein sequence ID" value="MUN35236.1"/>
    <property type="molecule type" value="Genomic_DNA"/>
</dbReference>
<dbReference type="AlphaFoldDB" id="A0A7K1KTI4"/>
<keyword evidence="2" id="KW-0805">Transcription regulation</keyword>
<dbReference type="GO" id="GO:0003677">
    <property type="term" value="F:DNA binding"/>
    <property type="evidence" value="ECO:0007669"/>
    <property type="project" value="UniProtKB-KW"/>
</dbReference>
<organism evidence="5 6">
    <name type="scientific">Actinomadura litoris</name>
    <dbReference type="NCBI Taxonomy" id="2678616"/>
    <lineage>
        <taxon>Bacteria</taxon>
        <taxon>Bacillati</taxon>
        <taxon>Actinomycetota</taxon>
        <taxon>Actinomycetes</taxon>
        <taxon>Streptosporangiales</taxon>
        <taxon>Thermomonosporaceae</taxon>
        <taxon>Actinomadura</taxon>
    </lineage>
</organism>
<keyword evidence="6" id="KW-1185">Reference proteome</keyword>
<dbReference type="Gene3D" id="1.10.10.10">
    <property type="entry name" value="Winged helix-like DNA-binding domain superfamily/Winged helix DNA-binding domain"/>
    <property type="match status" value="1"/>
</dbReference>
<evidence type="ECO:0000313" key="5">
    <source>
        <dbReference type="EMBL" id="MUN35236.1"/>
    </source>
</evidence>
<dbReference type="SUPFAM" id="SSF46785">
    <property type="entry name" value="Winged helix' DNA-binding domain"/>
    <property type="match status" value="1"/>
</dbReference>
<keyword evidence="4" id="KW-0804">Transcription</keyword>
<comment type="similarity">
    <text evidence="1">Belongs to the BlaI transcriptional regulatory family.</text>
</comment>
<evidence type="ECO:0000256" key="3">
    <source>
        <dbReference type="ARBA" id="ARBA00023125"/>
    </source>
</evidence>
<sequence>MINVEWIRNCHKRRAATHAECEVPARGRTRADGEDPRGGYRLWGIDVRREGVRPVPRRPLGQLEAEVLAALAGLGGSARTAELVERLDGEPAYTTVNTILHRLHEKRLVTRTRAGRHYRYRLAIDESELVAGRMREHLRLASDPGTVLSRFVSTLSDEEARQLRAFLEGAAIEEGAVTEGRGERG</sequence>
<dbReference type="InterPro" id="IPR036388">
    <property type="entry name" value="WH-like_DNA-bd_sf"/>
</dbReference>
<dbReference type="InterPro" id="IPR036390">
    <property type="entry name" value="WH_DNA-bd_sf"/>
</dbReference>
<protein>
    <submittedName>
        <fullName evidence="5">BlaI/MecI/CopY family transcriptional regulator</fullName>
    </submittedName>
</protein>
<dbReference type="InterPro" id="IPR005650">
    <property type="entry name" value="BlaI_family"/>
</dbReference>
<evidence type="ECO:0000256" key="4">
    <source>
        <dbReference type="ARBA" id="ARBA00023163"/>
    </source>
</evidence>
<keyword evidence="3" id="KW-0238">DNA-binding</keyword>
<evidence type="ECO:0000313" key="6">
    <source>
        <dbReference type="Proteomes" id="UP000432015"/>
    </source>
</evidence>
<reference evidence="5 6" key="1">
    <citation type="submission" date="2019-11" db="EMBL/GenBank/DDBJ databases">
        <authorList>
            <person name="Cao P."/>
        </authorList>
    </citation>
    <scope>NUCLEOTIDE SEQUENCE [LARGE SCALE GENOMIC DNA]</scope>
    <source>
        <strain evidence="5 6">NEAU-AAG5</strain>
    </source>
</reference>
<evidence type="ECO:0000256" key="1">
    <source>
        <dbReference type="ARBA" id="ARBA00011046"/>
    </source>
</evidence>
<accession>A0A7K1KTI4</accession>
<gene>
    <name evidence="5" type="ORF">GNZ18_01255</name>
</gene>
<proteinExistence type="inferred from homology"/>